<dbReference type="Proteomes" id="UP001652623">
    <property type="component" value="Chromosome 10"/>
</dbReference>
<accession>A0ABM3ZUA6</accession>
<dbReference type="RefSeq" id="XP_060668066.1">
    <property type="nucleotide sequence ID" value="XM_060812083.1"/>
</dbReference>
<keyword evidence="1" id="KW-0433">Leucine-rich repeat</keyword>
<evidence type="ECO:0000256" key="2">
    <source>
        <dbReference type="ARBA" id="ARBA00022737"/>
    </source>
</evidence>
<dbReference type="PANTHER" id="PTHR11017:SF479">
    <property type="entry name" value="DISEASE RESISTANCE PROTEIN (TIR-NBS-LRR CLASS) FAMILY"/>
    <property type="match status" value="1"/>
</dbReference>
<keyword evidence="2" id="KW-0677">Repeat</keyword>
<evidence type="ECO:0000256" key="1">
    <source>
        <dbReference type="ARBA" id="ARBA00022614"/>
    </source>
</evidence>
<proteinExistence type="predicted"/>
<sequence length="244" mass="28566">MICCKKWVEKLSEKTTKQPGDRSRLWKTENIHYVFKGNRGSAKVEGIFLNTSEMKEIILSPEIFSQMHNLRLLKIYNFDEEEKCKLKFPQGLHCLPDALTYLYWDGYPLKSLPSYFSPENIVILQMPNSQLEELWNGIQDLGKLIEMDLSHSKHLTKIPDAAHAPNLETINLEYCISLLQLPPTLQYHCKLSSLNLRCCSKLEKLPELSRNLKRVSFGRMYRNKRSSLIDWISRQTRVFESSQR</sequence>
<dbReference type="InterPro" id="IPR044974">
    <property type="entry name" value="Disease_R_plants"/>
</dbReference>
<protein>
    <submittedName>
        <fullName evidence="4">Disease resistance protein RPP2A-like</fullName>
    </submittedName>
</protein>
<name>A0ABM3ZUA6_ZIZJJ</name>
<dbReference type="GeneID" id="125421074"/>
<evidence type="ECO:0000313" key="3">
    <source>
        <dbReference type="Proteomes" id="UP001652623"/>
    </source>
</evidence>
<dbReference type="Gene3D" id="3.80.10.10">
    <property type="entry name" value="Ribonuclease Inhibitor"/>
    <property type="match status" value="1"/>
</dbReference>
<dbReference type="PANTHER" id="PTHR11017">
    <property type="entry name" value="LEUCINE-RICH REPEAT-CONTAINING PROTEIN"/>
    <property type="match status" value="1"/>
</dbReference>
<gene>
    <name evidence="4" type="primary">LOC125421074</name>
</gene>
<evidence type="ECO:0000313" key="4">
    <source>
        <dbReference type="RefSeq" id="XP_060668066.1"/>
    </source>
</evidence>
<dbReference type="Pfam" id="PF07725">
    <property type="entry name" value="LRR_3"/>
    <property type="match status" value="1"/>
</dbReference>
<reference evidence="4" key="1">
    <citation type="submission" date="2025-08" db="UniProtKB">
        <authorList>
            <consortium name="RefSeq"/>
        </authorList>
    </citation>
    <scope>IDENTIFICATION</scope>
    <source>
        <tissue evidence="4">Seedling</tissue>
    </source>
</reference>
<keyword evidence="3" id="KW-1185">Reference proteome</keyword>
<dbReference type="InterPro" id="IPR032675">
    <property type="entry name" value="LRR_dom_sf"/>
</dbReference>
<dbReference type="InterPro" id="IPR011713">
    <property type="entry name" value="Leu-rich_rpt_3"/>
</dbReference>
<organism evidence="3 4">
    <name type="scientific">Ziziphus jujuba</name>
    <name type="common">Chinese jujube</name>
    <name type="synonym">Ziziphus sativa</name>
    <dbReference type="NCBI Taxonomy" id="326968"/>
    <lineage>
        <taxon>Eukaryota</taxon>
        <taxon>Viridiplantae</taxon>
        <taxon>Streptophyta</taxon>
        <taxon>Embryophyta</taxon>
        <taxon>Tracheophyta</taxon>
        <taxon>Spermatophyta</taxon>
        <taxon>Magnoliopsida</taxon>
        <taxon>eudicotyledons</taxon>
        <taxon>Gunneridae</taxon>
        <taxon>Pentapetalae</taxon>
        <taxon>rosids</taxon>
        <taxon>fabids</taxon>
        <taxon>Rosales</taxon>
        <taxon>Rhamnaceae</taxon>
        <taxon>Paliureae</taxon>
        <taxon>Ziziphus</taxon>
    </lineage>
</organism>
<dbReference type="SUPFAM" id="SSF52058">
    <property type="entry name" value="L domain-like"/>
    <property type="match status" value="1"/>
</dbReference>